<dbReference type="Proteomes" id="UP000249794">
    <property type="component" value="Unassembled WGS sequence"/>
</dbReference>
<evidence type="ECO:0000313" key="3">
    <source>
        <dbReference type="Proteomes" id="UP000249794"/>
    </source>
</evidence>
<evidence type="ECO:0000313" key="2">
    <source>
        <dbReference type="EMBL" id="PZO45941.1"/>
    </source>
</evidence>
<name>A0A2W4YFA7_9CYAN</name>
<feature type="transmembrane region" description="Helical" evidence="1">
    <location>
        <begin position="12"/>
        <end position="30"/>
    </location>
</feature>
<reference evidence="2 3" key="2">
    <citation type="submission" date="2018-06" db="EMBL/GenBank/DDBJ databases">
        <title>Metagenomic assembly of (sub)arctic Cyanobacteria and their associated microbiome from non-axenic cultures.</title>
        <authorList>
            <person name="Baurain D."/>
        </authorList>
    </citation>
    <scope>NUCLEOTIDE SEQUENCE [LARGE SCALE GENOMIC DNA]</scope>
    <source>
        <strain evidence="2">ULC027bin1</strain>
    </source>
</reference>
<protein>
    <submittedName>
        <fullName evidence="2">Uncharacterized protein</fullName>
    </submittedName>
</protein>
<evidence type="ECO:0000256" key="1">
    <source>
        <dbReference type="SAM" id="Phobius"/>
    </source>
</evidence>
<proteinExistence type="predicted"/>
<gene>
    <name evidence="2" type="ORF">DCF15_21050</name>
</gene>
<sequence length="75" mass="8359">GSEIAMTIRWKKIAPIFAVVTAIGLFPLLYERISPDHFSGVACVRSYSDGRVEKDMGDSCYDPTLPEAIVLKRKK</sequence>
<reference evidence="3" key="1">
    <citation type="submission" date="2018-04" db="EMBL/GenBank/DDBJ databases">
        <authorList>
            <person name="Cornet L."/>
        </authorList>
    </citation>
    <scope>NUCLEOTIDE SEQUENCE [LARGE SCALE GENOMIC DNA]</scope>
</reference>
<accession>A0A2W4YFA7</accession>
<dbReference type="EMBL" id="QBMP01000336">
    <property type="protein sequence ID" value="PZO45941.1"/>
    <property type="molecule type" value="Genomic_DNA"/>
</dbReference>
<comment type="caution">
    <text evidence="2">The sequence shown here is derived from an EMBL/GenBank/DDBJ whole genome shotgun (WGS) entry which is preliminary data.</text>
</comment>
<feature type="non-terminal residue" evidence="2">
    <location>
        <position position="1"/>
    </location>
</feature>
<keyword evidence="1" id="KW-0472">Membrane</keyword>
<dbReference type="AlphaFoldDB" id="A0A2W4YFA7"/>
<keyword evidence="1" id="KW-1133">Transmembrane helix</keyword>
<organism evidence="2 3">
    <name type="scientific">Phormidesmis priestleyi</name>
    <dbReference type="NCBI Taxonomy" id="268141"/>
    <lineage>
        <taxon>Bacteria</taxon>
        <taxon>Bacillati</taxon>
        <taxon>Cyanobacteriota</taxon>
        <taxon>Cyanophyceae</taxon>
        <taxon>Leptolyngbyales</taxon>
        <taxon>Leptolyngbyaceae</taxon>
        <taxon>Phormidesmis</taxon>
    </lineage>
</organism>
<keyword evidence="1" id="KW-0812">Transmembrane</keyword>